<keyword evidence="9 17" id="KW-0067">ATP-binding</keyword>
<keyword evidence="12 19" id="KW-0472">Membrane</keyword>
<evidence type="ECO:0000256" key="9">
    <source>
        <dbReference type="ARBA" id="ARBA00022840"/>
    </source>
</evidence>
<dbReference type="Gene3D" id="1.10.287.3610">
    <property type="match status" value="1"/>
</dbReference>
<keyword evidence="7 17" id="KW-0547">Nucleotide-binding</keyword>
<evidence type="ECO:0000256" key="16">
    <source>
        <dbReference type="PIRSR" id="PIRSR600829-2"/>
    </source>
</evidence>
<dbReference type="STRING" id="364032.SAMN05443662_1258"/>
<keyword evidence="13" id="KW-0594">Phospholipid biosynthesis</keyword>
<reference evidence="20 21" key="1">
    <citation type="submission" date="2016-11" db="EMBL/GenBank/DDBJ databases">
        <authorList>
            <person name="Jaros S."/>
            <person name="Januszkiewicz K."/>
            <person name="Wedrychowicz H."/>
        </authorList>
    </citation>
    <scope>NUCLEOTIDE SEQUENCE [LARGE SCALE GENOMIC DNA]</scope>
    <source>
        <strain evidence="20 21">DSM 17737</strain>
    </source>
</reference>
<keyword evidence="8 20" id="KW-0418">Kinase</keyword>
<dbReference type="GO" id="GO:0005524">
    <property type="term" value="F:ATP binding"/>
    <property type="evidence" value="ECO:0007669"/>
    <property type="project" value="UniProtKB-KW"/>
</dbReference>
<keyword evidence="14" id="KW-1208">Phospholipid metabolism</keyword>
<keyword evidence="4" id="KW-0444">Lipid biosynthesis</keyword>
<evidence type="ECO:0000256" key="15">
    <source>
        <dbReference type="PIRSR" id="PIRSR600829-1"/>
    </source>
</evidence>
<gene>
    <name evidence="20" type="ORF">SAMN05443662_1258</name>
</gene>
<evidence type="ECO:0000256" key="4">
    <source>
        <dbReference type="ARBA" id="ARBA00022516"/>
    </source>
</evidence>
<feature type="binding site" evidence="16">
    <location>
        <position position="65"/>
    </location>
    <ligand>
        <name>substrate</name>
    </ligand>
</feature>
<dbReference type="AlphaFoldDB" id="A0A1N6GAB5"/>
<keyword evidence="6 19" id="KW-0812">Transmembrane</keyword>
<feature type="binding site" evidence="18">
    <location>
        <position position="72"/>
    </location>
    <ligand>
        <name>a divalent metal cation</name>
        <dbReference type="ChEBI" id="CHEBI:60240"/>
    </ligand>
</feature>
<evidence type="ECO:0000256" key="10">
    <source>
        <dbReference type="ARBA" id="ARBA00022989"/>
    </source>
</evidence>
<dbReference type="PANTHER" id="PTHR34299">
    <property type="entry name" value="DIACYLGLYCEROL KINASE"/>
    <property type="match status" value="1"/>
</dbReference>
<evidence type="ECO:0000256" key="2">
    <source>
        <dbReference type="ARBA" id="ARBA00005967"/>
    </source>
</evidence>
<dbReference type="InterPro" id="IPR000829">
    <property type="entry name" value="DAGK"/>
</dbReference>
<evidence type="ECO:0000256" key="5">
    <source>
        <dbReference type="ARBA" id="ARBA00022679"/>
    </source>
</evidence>
<evidence type="ECO:0000256" key="8">
    <source>
        <dbReference type="ARBA" id="ARBA00022777"/>
    </source>
</evidence>
<keyword evidence="18" id="KW-0460">Magnesium</keyword>
<dbReference type="GO" id="GO:0046872">
    <property type="term" value="F:metal ion binding"/>
    <property type="evidence" value="ECO:0007669"/>
    <property type="project" value="UniProtKB-KW"/>
</dbReference>
<evidence type="ECO:0000256" key="17">
    <source>
        <dbReference type="PIRSR" id="PIRSR600829-3"/>
    </source>
</evidence>
<keyword evidence="10 19" id="KW-1133">Transmembrane helix</keyword>
<dbReference type="CDD" id="cd14263">
    <property type="entry name" value="DAGK_IM_like"/>
    <property type="match status" value="1"/>
</dbReference>
<keyword evidence="11" id="KW-0443">Lipid metabolism</keyword>
<evidence type="ECO:0000256" key="7">
    <source>
        <dbReference type="ARBA" id="ARBA00022741"/>
    </source>
</evidence>
<comment type="cofactor">
    <cofactor evidence="18">
        <name>Mg(2+)</name>
        <dbReference type="ChEBI" id="CHEBI:18420"/>
    </cofactor>
    <text evidence="18">Mn(2+), Zn(2+), Cd(2+) and Co(2+) support activity to lesser extents.</text>
</comment>
<accession>A0A1N6GAB5</accession>
<dbReference type="GO" id="GO:0008654">
    <property type="term" value="P:phospholipid biosynthetic process"/>
    <property type="evidence" value="ECO:0007669"/>
    <property type="project" value="UniProtKB-KW"/>
</dbReference>
<sequence length="118" mass="13096">MKNRPFLQRLRHALHGGWYAFQRENSLRTQVLLAGAGSLWLLGWQASATHWLLFALASALMLAAELFNSAIEALCDHLHPERHPAIGRIKDMAAAAVLITTLPFVLSLLAPLWVYIGS</sequence>
<dbReference type="Pfam" id="PF01219">
    <property type="entry name" value="DAGK_prokar"/>
    <property type="match status" value="1"/>
</dbReference>
<dbReference type="Proteomes" id="UP000198461">
    <property type="component" value="Unassembled WGS sequence"/>
</dbReference>
<dbReference type="RefSeq" id="WP_074201543.1">
    <property type="nucleotide sequence ID" value="NZ_FSRE01000003.1"/>
</dbReference>
<feature type="binding site" evidence="17">
    <location>
        <position position="24"/>
    </location>
    <ligand>
        <name>ATP</name>
        <dbReference type="ChEBI" id="CHEBI:30616"/>
    </ligand>
</feature>
<proteinExistence type="inferred from homology"/>
<evidence type="ECO:0000256" key="18">
    <source>
        <dbReference type="PIRSR" id="PIRSR600829-4"/>
    </source>
</evidence>
<feature type="binding site" evidence="17">
    <location>
        <begin position="90"/>
        <end position="91"/>
    </location>
    <ligand>
        <name>ATP</name>
        <dbReference type="ChEBI" id="CHEBI:30616"/>
    </ligand>
</feature>
<evidence type="ECO:0000256" key="19">
    <source>
        <dbReference type="SAM" id="Phobius"/>
    </source>
</evidence>
<evidence type="ECO:0000256" key="11">
    <source>
        <dbReference type="ARBA" id="ARBA00023098"/>
    </source>
</evidence>
<name>A0A1N6GAB5_9GAMM</name>
<dbReference type="GO" id="GO:0016301">
    <property type="term" value="F:kinase activity"/>
    <property type="evidence" value="ECO:0007669"/>
    <property type="project" value="UniProtKB-KW"/>
</dbReference>
<feature type="active site" description="Proton acceptor" evidence="15">
    <location>
        <position position="65"/>
    </location>
</feature>
<evidence type="ECO:0000256" key="12">
    <source>
        <dbReference type="ARBA" id="ARBA00023136"/>
    </source>
</evidence>
<comment type="subcellular location">
    <subcellularLocation>
        <location evidence="1">Cell membrane</location>
        <topology evidence="1">Multi-pass membrane protein</topology>
    </subcellularLocation>
</comment>
<evidence type="ECO:0000256" key="6">
    <source>
        <dbReference type="ARBA" id="ARBA00022692"/>
    </source>
</evidence>
<evidence type="ECO:0000313" key="20">
    <source>
        <dbReference type="EMBL" id="SIO04448.1"/>
    </source>
</evidence>
<feature type="binding site" evidence="17">
    <location>
        <begin position="81"/>
        <end position="83"/>
    </location>
    <ligand>
        <name>ATP</name>
        <dbReference type="ChEBI" id="CHEBI:30616"/>
    </ligand>
</feature>
<keyword evidence="5" id="KW-0808">Transferase</keyword>
<evidence type="ECO:0000313" key="21">
    <source>
        <dbReference type="Proteomes" id="UP000198461"/>
    </source>
</evidence>
<keyword evidence="3" id="KW-1003">Cell membrane</keyword>
<protein>
    <submittedName>
        <fullName evidence="20">Diacylglycerol kinase (ATP)</fullName>
    </submittedName>
</protein>
<dbReference type="OrthoDB" id="9796011at2"/>
<dbReference type="EMBL" id="FSRE01000003">
    <property type="protein sequence ID" value="SIO04448.1"/>
    <property type="molecule type" value="Genomic_DNA"/>
</dbReference>
<comment type="similarity">
    <text evidence="2">Belongs to the bacterial diacylglycerol kinase family.</text>
</comment>
<evidence type="ECO:0000256" key="1">
    <source>
        <dbReference type="ARBA" id="ARBA00004651"/>
    </source>
</evidence>
<organism evidence="20 21">
    <name type="scientific">Sulfurivirga caldicuralii</name>
    <dbReference type="NCBI Taxonomy" id="364032"/>
    <lineage>
        <taxon>Bacteria</taxon>
        <taxon>Pseudomonadati</taxon>
        <taxon>Pseudomonadota</taxon>
        <taxon>Gammaproteobacteria</taxon>
        <taxon>Thiotrichales</taxon>
        <taxon>Piscirickettsiaceae</taxon>
        <taxon>Sulfurivirga</taxon>
    </lineage>
</organism>
<feature type="transmembrane region" description="Helical" evidence="19">
    <location>
        <begin position="27"/>
        <end position="45"/>
    </location>
</feature>
<keyword evidence="18" id="KW-0479">Metal-binding</keyword>
<dbReference type="PANTHER" id="PTHR34299:SF1">
    <property type="entry name" value="DIACYLGLYCEROL KINASE"/>
    <property type="match status" value="1"/>
</dbReference>
<dbReference type="GO" id="GO:0005886">
    <property type="term" value="C:plasma membrane"/>
    <property type="evidence" value="ECO:0007669"/>
    <property type="project" value="UniProtKB-SubCell"/>
</dbReference>
<evidence type="ECO:0000256" key="3">
    <source>
        <dbReference type="ARBA" id="ARBA00022475"/>
    </source>
</evidence>
<feature type="binding site" evidence="18">
    <location>
        <position position="24"/>
    </location>
    <ligand>
        <name>a divalent metal cation</name>
        <dbReference type="ChEBI" id="CHEBI:60240"/>
    </ligand>
</feature>
<evidence type="ECO:0000256" key="13">
    <source>
        <dbReference type="ARBA" id="ARBA00023209"/>
    </source>
</evidence>
<dbReference type="InterPro" id="IPR036945">
    <property type="entry name" value="DAGK_sf"/>
</dbReference>
<evidence type="ECO:0000256" key="14">
    <source>
        <dbReference type="ARBA" id="ARBA00023264"/>
    </source>
</evidence>
<feature type="binding site" evidence="17">
    <location>
        <position position="72"/>
    </location>
    <ligand>
        <name>ATP</name>
        <dbReference type="ChEBI" id="CHEBI:30616"/>
    </ligand>
</feature>
<feature type="transmembrane region" description="Helical" evidence="19">
    <location>
        <begin position="92"/>
        <end position="116"/>
    </location>
</feature>
<keyword evidence="21" id="KW-1185">Reference proteome</keyword>